<dbReference type="SMART" id="SM00903">
    <property type="entry name" value="Flavin_Reduct"/>
    <property type="match status" value="1"/>
</dbReference>
<keyword evidence="5" id="KW-1185">Reference proteome</keyword>
<name>A0ABV8KSV5_9ACTN</name>
<feature type="compositionally biased region" description="Low complexity" evidence="2">
    <location>
        <begin position="1"/>
        <end position="17"/>
    </location>
</feature>
<dbReference type="PANTHER" id="PTHR30466:SF1">
    <property type="entry name" value="FMN REDUCTASE (NADH) RUTF"/>
    <property type="match status" value="1"/>
</dbReference>
<reference evidence="5" key="1">
    <citation type="journal article" date="2019" name="Int. J. Syst. Evol. Microbiol.">
        <title>The Global Catalogue of Microorganisms (GCM) 10K type strain sequencing project: providing services to taxonomists for standard genome sequencing and annotation.</title>
        <authorList>
            <consortium name="The Broad Institute Genomics Platform"/>
            <consortium name="The Broad Institute Genome Sequencing Center for Infectious Disease"/>
            <person name="Wu L."/>
            <person name="Ma J."/>
        </authorList>
    </citation>
    <scope>NUCLEOTIDE SEQUENCE [LARGE SCALE GENOMIC DNA]</scope>
    <source>
        <strain evidence="5">2902at01</strain>
    </source>
</reference>
<proteinExistence type="predicted"/>
<protein>
    <submittedName>
        <fullName evidence="4">Flavin reductase family protein</fullName>
        <ecNumber evidence="4">1.-.-.-</ecNumber>
    </submittedName>
</protein>
<feature type="region of interest" description="Disordered" evidence="2">
    <location>
        <begin position="1"/>
        <end position="26"/>
    </location>
</feature>
<evidence type="ECO:0000256" key="1">
    <source>
        <dbReference type="ARBA" id="ARBA00023002"/>
    </source>
</evidence>
<dbReference type="RefSeq" id="WP_377550031.1">
    <property type="nucleotide sequence ID" value="NZ_JBHSBN010000020.1"/>
</dbReference>
<evidence type="ECO:0000256" key="2">
    <source>
        <dbReference type="SAM" id="MobiDB-lite"/>
    </source>
</evidence>
<dbReference type="SUPFAM" id="SSF50475">
    <property type="entry name" value="FMN-binding split barrel"/>
    <property type="match status" value="1"/>
</dbReference>
<evidence type="ECO:0000313" key="5">
    <source>
        <dbReference type="Proteomes" id="UP001595868"/>
    </source>
</evidence>
<feature type="domain" description="Flavin reductase like" evidence="3">
    <location>
        <begin position="34"/>
        <end position="177"/>
    </location>
</feature>
<dbReference type="EMBL" id="JBHSBN010000020">
    <property type="protein sequence ID" value="MFC4109063.1"/>
    <property type="molecule type" value="Genomic_DNA"/>
</dbReference>
<gene>
    <name evidence="4" type="ORF">ACFOX0_24430</name>
</gene>
<dbReference type="InterPro" id="IPR002563">
    <property type="entry name" value="Flavin_Rdtase-like_dom"/>
</dbReference>
<organism evidence="4 5">
    <name type="scientific">Micromonospora zhanjiangensis</name>
    <dbReference type="NCBI Taxonomy" id="1522057"/>
    <lineage>
        <taxon>Bacteria</taxon>
        <taxon>Bacillati</taxon>
        <taxon>Actinomycetota</taxon>
        <taxon>Actinomycetes</taxon>
        <taxon>Micromonosporales</taxon>
        <taxon>Micromonosporaceae</taxon>
        <taxon>Micromonospora</taxon>
    </lineage>
</organism>
<dbReference type="Gene3D" id="2.30.110.10">
    <property type="entry name" value="Electron Transport, Fmn-binding Protein, Chain A"/>
    <property type="match status" value="1"/>
</dbReference>
<keyword evidence="1 4" id="KW-0560">Oxidoreductase</keyword>
<sequence length="190" mass="19961">MSVTIEPATTPIEPATTSFDPTTTVDPDRFRGLLRHQAAAVAVVTAAGDPPVGFTATSFTSVSLHPPLVSFCVAQTASSWPGIARAEHIAVHLLDRDQDEVARIFATSGIDRFASGAGWSAGPHGVPVLHDVLAWLVCRVADRITAGDHDIVLAEPVAAGHSTGGQPLLYHQGRYAVLRDDAAPRHPGQP</sequence>
<evidence type="ECO:0000313" key="4">
    <source>
        <dbReference type="EMBL" id="MFC4109063.1"/>
    </source>
</evidence>
<dbReference type="InterPro" id="IPR050268">
    <property type="entry name" value="NADH-dep_flavin_reductase"/>
</dbReference>
<dbReference type="InterPro" id="IPR012349">
    <property type="entry name" value="Split_barrel_FMN-bd"/>
</dbReference>
<dbReference type="GO" id="GO:0016491">
    <property type="term" value="F:oxidoreductase activity"/>
    <property type="evidence" value="ECO:0007669"/>
    <property type="project" value="UniProtKB-KW"/>
</dbReference>
<dbReference type="EC" id="1.-.-.-" evidence="4"/>
<dbReference type="Pfam" id="PF01613">
    <property type="entry name" value="Flavin_Reduct"/>
    <property type="match status" value="1"/>
</dbReference>
<evidence type="ECO:0000259" key="3">
    <source>
        <dbReference type="SMART" id="SM00903"/>
    </source>
</evidence>
<dbReference type="Proteomes" id="UP001595868">
    <property type="component" value="Unassembled WGS sequence"/>
</dbReference>
<comment type="caution">
    <text evidence="4">The sequence shown here is derived from an EMBL/GenBank/DDBJ whole genome shotgun (WGS) entry which is preliminary data.</text>
</comment>
<accession>A0ABV8KSV5</accession>
<dbReference type="PANTHER" id="PTHR30466">
    <property type="entry name" value="FLAVIN REDUCTASE"/>
    <property type="match status" value="1"/>
</dbReference>